<sequence length="101" mass="11287">MISDHLAMESRAFLASKEERRGEAMQRAALQILCGIDFDALLVAQPQEKAAAIRRLGRLIQRERIKGIRGHWSYDLNRHIALKQALEKVKGSTGVAAHVEA</sequence>
<evidence type="ECO:0000313" key="1">
    <source>
        <dbReference type="EMBL" id="RCS23542.1"/>
    </source>
</evidence>
<dbReference type="OrthoDB" id="8451274at2"/>
<accession>A0A368K594</accession>
<dbReference type="Proteomes" id="UP000253420">
    <property type="component" value="Unassembled WGS sequence"/>
</dbReference>
<dbReference type="AlphaFoldDB" id="A0A368K594"/>
<reference evidence="1 2" key="1">
    <citation type="submission" date="2018-07" db="EMBL/GenBank/DDBJ databases">
        <title>The draft genome of Phyllobacterium salinisoli.</title>
        <authorList>
            <person name="Liu L."/>
            <person name="Li L."/>
            <person name="Zhang X."/>
            <person name="Liang L."/>
        </authorList>
    </citation>
    <scope>NUCLEOTIDE SEQUENCE [LARGE SCALE GENOMIC DNA]</scope>
    <source>
        <strain evidence="1 2">LLAN61</strain>
    </source>
</reference>
<dbReference type="EMBL" id="QOZG01000005">
    <property type="protein sequence ID" value="RCS23542.1"/>
    <property type="molecule type" value="Genomic_DNA"/>
</dbReference>
<organism evidence="1 2">
    <name type="scientific">Phyllobacterium salinisoli</name>
    <dbReference type="NCBI Taxonomy" id="1899321"/>
    <lineage>
        <taxon>Bacteria</taxon>
        <taxon>Pseudomonadati</taxon>
        <taxon>Pseudomonadota</taxon>
        <taxon>Alphaproteobacteria</taxon>
        <taxon>Hyphomicrobiales</taxon>
        <taxon>Phyllobacteriaceae</taxon>
        <taxon>Phyllobacterium</taxon>
    </lineage>
</organism>
<keyword evidence="2" id="KW-1185">Reference proteome</keyword>
<comment type="caution">
    <text evidence="1">The sequence shown here is derived from an EMBL/GenBank/DDBJ whole genome shotgun (WGS) entry which is preliminary data.</text>
</comment>
<proteinExistence type="predicted"/>
<dbReference type="RefSeq" id="WP_114441203.1">
    <property type="nucleotide sequence ID" value="NZ_QOZG01000005.1"/>
</dbReference>
<gene>
    <name evidence="1" type="ORF">DUT91_13465</name>
</gene>
<protein>
    <submittedName>
        <fullName evidence="1">Cytoplasmic protein</fullName>
    </submittedName>
</protein>
<name>A0A368K594_9HYPH</name>
<evidence type="ECO:0000313" key="2">
    <source>
        <dbReference type="Proteomes" id="UP000253420"/>
    </source>
</evidence>